<feature type="transmembrane region" description="Helical" evidence="5">
    <location>
        <begin position="95"/>
        <end position="118"/>
    </location>
</feature>
<feature type="transmembrane region" description="Helical" evidence="5">
    <location>
        <begin position="149"/>
        <end position="170"/>
    </location>
</feature>
<reference evidence="8" key="1">
    <citation type="submission" date="2016-09" db="EMBL/GenBank/DDBJ databases">
        <authorList>
            <person name="Varghese N."/>
            <person name="Submissions S."/>
        </authorList>
    </citation>
    <scope>NUCLEOTIDE SEQUENCE [LARGE SCALE GENOMIC DNA]</scope>
    <source>
        <strain evidence="8">ANC 3699</strain>
    </source>
</reference>
<dbReference type="PANTHER" id="PTHR32322:SF14">
    <property type="entry name" value="PROTEIN PAGO"/>
    <property type="match status" value="1"/>
</dbReference>
<feature type="transmembrane region" description="Helical" evidence="5">
    <location>
        <begin position="214"/>
        <end position="233"/>
    </location>
</feature>
<proteinExistence type="predicted"/>
<feature type="transmembrane region" description="Helical" evidence="5">
    <location>
        <begin position="9"/>
        <end position="30"/>
    </location>
</feature>
<dbReference type="EMBL" id="FMYK01000004">
    <property type="protein sequence ID" value="SDC35339.1"/>
    <property type="molecule type" value="Genomic_DNA"/>
</dbReference>
<dbReference type="GO" id="GO:0016020">
    <property type="term" value="C:membrane"/>
    <property type="evidence" value="ECO:0007669"/>
    <property type="project" value="UniProtKB-SubCell"/>
</dbReference>
<feature type="transmembrane region" description="Helical" evidence="5">
    <location>
        <begin position="125"/>
        <end position="143"/>
    </location>
</feature>
<evidence type="ECO:0000256" key="1">
    <source>
        <dbReference type="ARBA" id="ARBA00004141"/>
    </source>
</evidence>
<gene>
    <name evidence="7" type="ORF">SAMN05421749_104213</name>
</gene>
<dbReference type="SUPFAM" id="SSF103481">
    <property type="entry name" value="Multidrug resistance efflux transporter EmrE"/>
    <property type="match status" value="2"/>
</dbReference>
<accession>A0A1G6KW67</accession>
<evidence type="ECO:0000313" key="8">
    <source>
        <dbReference type="Proteomes" id="UP000242317"/>
    </source>
</evidence>
<evidence type="ECO:0000256" key="2">
    <source>
        <dbReference type="ARBA" id="ARBA00022692"/>
    </source>
</evidence>
<evidence type="ECO:0000256" key="5">
    <source>
        <dbReference type="SAM" id="Phobius"/>
    </source>
</evidence>
<comment type="subcellular location">
    <subcellularLocation>
        <location evidence="1">Membrane</location>
        <topology evidence="1">Multi-pass membrane protein</topology>
    </subcellularLocation>
</comment>
<dbReference type="OrthoDB" id="9776210at2"/>
<keyword evidence="4 5" id="KW-0472">Membrane</keyword>
<dbReference type="InterPro" id="IPR050638">
    <property type="entry name" value="AA-Vitamin_Transporters"/>
</dbReference>
<dbReference type="RefSeq" id="WP_092619355.1">
    <property type="nucleotide sequence ID" value="NZ_FMYK01000004.1"/>
</dbReference>
<dbReference type="PANTHER" id="PTHR32322">
    <property type="entry name" value="INNER MEMBRANE TRANSPORTER"/>
    <property type="match status" value="1"/>
</dbReference>
<name>A0A1G6KW67_9GAMM</name>
<keyword evidence="3 5" id="KW-1133">Transmembrane helix</keyword>
<feature type="transmembrane region" description="Helical" evidence="5">
    <location>
        <begin position="270"/>
        <end position="288"/>
    </location>
</feature>
<dbReference type="Proteomes" id="UP000242317">
    <property type="component" value="Unassembled WGS sequence"/>
</dbReference>
<feature type="transmembrane region" description="Helical" evidence="5">
    <location>
        <begin position="68"/>
        <end position="89"/>
    </location>
</feature>
<dbReference type="InterPro" id="IPR000620">
    <property type="entry name" value="EamA_dom"/>
</dbReference>
<feature type="domain" description="EamA" evidence="6">
    <location>
        <begin position="151"/>
        <end position="287"/>
    </location>
</feature>
<keyword evidence="2 5" id="KW-0812">Transmembrane</keyword>
<evidence type="ECO:0000256" key="3">
    <source>
        <dbReference type="ARBA" id="ARBA00022989"/>
    </source>
</evidence>
<organism evidence="7 8">
    <name type="scientific">Acinetobacter marinus</name>
    <dbReference type="NCBI Taxonomy" id="281375"/>
    <lineage>
        <taxon>Bacteria</taxon>
        <taxon>Pseudomonadati</taxon>
        <taxon>Pseudomonadota</taxon>
        <taxon>Gammaproteobacteria</taxon>
        <taxon>Moraxellales</taxon>
        <taxon>Moraxellaceae</taxon>
        <taxon>Acinetobacter</taxon>
    </lineage>
</organism>
<feature type="transmembrane region" description="Helical" evidence="5">
    <location>
        <begin position="36"/>
        <end position="56"/>
    </location>
</feature>
<feature type="transmembrane region" description="Helical" evidence="5">
    <location>
        <begin position="182"/>
        <end position="202"/>
    </location>
</feature>
<feature type="transmembrane region" description="Helical" evidence="5">
    <location>
        <begin position="245"/>
        <end position="264"/>
    </location>
</feature>
<sequence>MNISKQNAVITYITLIFIWASTPLAIVWSVDTIAPMWAMVLRFFLALPLALVLVWLMKIPLPFTRQTCLSYLAGSMSLIVSQTFTYLATAHISSSIIALVFGMAPVITGLIGAIWFSVRLRALQWLGMCVALAGLSSMCLLAQESMHFNVIGIFLVLTSVTIYCFSMYFVKQINAPVTPFAQASGSIIFSTIIAIGFIPFIWEQMPTVMPSLKSISALLYTAVVASIVAMFCYFKLIQNISATTLSLTTVMTPIIALILGAVLNQEYLSMQVYFGIIVIFMGLLLYFYHDIQRMLRERIR</sequence>
<evidence type="ECO:0000313" key="7">
    <source>
        <dbReference type="EMBL" id="SDC35339.1"/>
    </source>
</evidence>
<evidence type="ECO:0000256" key="4">
    <source>
        <dbReference type="ARBA" id="ARBA00023136"/>
    </source>
</evidence>
<keyword evidence="8" id="KW-1185">Reference proteome</keyword>
<dbReference type="InterPro" id="IPR037185">
    <property type="entry name" value="EmrE-like"/>
</dbReference>
<dbReference type="AlphaFoldDB" id="A0A1G6KW67"/>
<feature type="domain" description="EamA" evidence="6">
    <location>
        <begin position="8"/>
        <end position="135"/>
    </location>
</feature>
<dbReference type="Pfam" id="PF00892">
    <property type="entry name" value="EamA"/>
    <property type="match status" value="2"/>
</dbReference>
<protein>
    <submittedName>
        <fullName evidence="7">EamA domain-containing membrane protein RarD</fullName>
    </submittedName>
</protein>
<evidence type="ECO:0000259" key="6">
    <source>
        <dbReference type="Pfam" id="PF00892"/>
    </source>
</evidence>